<gene>
    <name evidence="1" type="ORF">PAMC26510_20395</name>
</gene>
<name>A0A242MPH9_CABSO</name>
<evidence type="ECO:0000313" key="1">
    <source>
        <dbReference type="EMBL" id="OTP73153.1"/>
    </source>
</evidence>
<accession>A0A242MPH9</accession>
<evidence type="ECO:0000313" key="2">
    <source>
        <dbReference type="Proteomes" id="UP000194546"/>
    </source>
</evidence>
<proteinExistence type="predicted"/>
<sequence length="39" mass="4667">MHPRDAIFVSANTLRIIAMRLKAFQCDFFLHILLFRRGF</sequence>
<comment type="caution">
    <text evidence="1">The sequence shown here is derived from an EMBL/GenBank/DDBJ whole genome shotgun (WGS) entry which is preliminary data.</text>
</comment>
<dbReference type="Proteomes" id="UP000194546">
    <property type="component" value="Unassembled WGS sequence"/>
</dbReference>
<protein>
    <submittedName>
        <fullName evidence="1">Uncharacterized protein</fullName>
    </submittedName>
</protein>
<dbReference type="AlphaFoldDB" id="A0A242MPH9"/>
<organism evidence="1 2">
    <name type="scientific">Caballeronia sordidicola</name>
    <name type="common">Burkholderia sordidicola</name>
    <dbReference type="NCBI Taxonomy" id="196367"/>
    <lineage>
        <taxon>Bacteria</taxon>
        <taxon>Pseudomonadati</taxon>
        <taxon>Pseudomonadota</taxon>
        <taxon>Betaproteobacteria</taxon>
        <taxon>Burkholderiales</taxon>
        <taxon>Burkholderiaceae</taxon>
        <taxon>Caballeronia</taxon>
    </lineage>
</organism>
<dbReference type="EMBL" id="NBTY01000101">
    <property type="protein sequence ID" value="OTP73153.1"/>
    <property type="molecule type" value="Genomic_DNA"/>
</dbReference>
<reference evidence="1 2" key="1">
    <citation type="submission" date="2017-03" db="EMBL/GenBank/DDBJ databases">
        <title>Genome analysis of strain PAMC 26510.</title>
        <authorList>
            <person name="Oh H.-M."/>
            <person name="Yang J.-A."/>
        </authorList>
    </citation>
    <scope>NUCLEOTIDE SEQUENCE [LARGE SCALE GENOMIC DNA]</scope>
    <source>
        <strain evidence="1 2">PAMC 26510</strain>
    </source>
</reference>